<accession>A0ABW1Y8J2</accession>
<evidence type="ECO:0000313" key="2">
    <source>
        <dbReference type="Proteomes" id="UP001596297"/>
    </source>
</evidence>
<dbReference type="Proteomes" id="UP001596297">
    <property type="component" value="Unassembled WGS sequence"/>
</dbReference>
<dbReference type="EMBL" id="JBHSWD010000001">
    <property type="protein sequence ID" value="MFC6590640.1"/>
    <property type="molecule type" value="Genomic_DNA"/>
</dbReference>
<organism evidence="1 2">
    <name type="scientific">Deinococcus lacus</name>
    <dbReference type="NCBI Taxonomy" id="392561"/>
    <lineage>
        <taxon>Bacteria</taxon>
        <taxon>Thermotogati</taxon>
        <taxon>Deinococcota</taxon>
        <taxon>Deinococci</taxon>
        <taxon>Deinococcales</taxon>
        <taxon>Deinococcaceae</taxon>
        <taxon>Deinococcus</taxon>
    </lineage>
</organism>
<evidence type="ECO:0000313" key="1">
    <source>
        <dbReference type="EMBL" id="MFC6590640.1"/>
    </source>
</evidence>
<proteinExistence type="predicted"/>
<sequence length="128" mass="14501">MNEPTQKGVRGFDLDIHLAFREPLEREVALELLRELEGYTAELYAPHHIPGAAVPSARVTGPLRSPQDVQRALEAWLPHATYIEAGLRGFLRSASGSTDWVPWRRNLVLTRGQVDQVRFEEGVKYILE</sequence>
<reference evidence="2" key="1">
    <citation type="journal article" date="2019" name="Int. J. Syst. Evol. Microbiol.">
        <title>The Global Catalogue of Microorganisms (GCM) 10K type strain sequencing project: providing services to taxonomists for standard genome sequencing and annotation.</title>
        <authorList>
            <consortium name="The Broad Institute Genomics Platform"/>
            <consortium name="The Broad Institute Genome Sequencing Center for Infectious Disease"/>
            <person name="Wu L."/>
            <person name="Ma J."/>
        </authorList>
    </citation>
    <scope>NUCLEOTIDE SEQUENCE [LARGE SCALE GENOMIC DNA]</scope>
    <source>
        <strain evidence="2">CGMCC 1.15772</strain>
    </source>
</reference>
<name>A0ABW1Y8J2_9DEIO</name>
<keyword evidence="2" id="KW-1185">Reference proteome</keyword>
<comment type="caution">
    <text evidence="1">The sequence shown here is derived from an EMBL/GenBank/DDBJ whole genome shotgun (WGS) entry which is preliminary data.</text>
</comment>
<gene>
    <name evidence="1" type="ORF">ACFP81_00360</name>
</gene>
<protein>
    <submittedName>
        <fullName evidence="1">Uncharacterized protein</fullName>
    </submittedName>
</protein>
<dbReference type="RefSeq" id="WP_380081662.1">
    <property type="nucleotide sequence ID" value="NZ_JBHSWD010000001.1"/>
</dbReference>